<comment type="caution">
    <text evidence="3">The sequence shown here is derived from an EMBL/GenBank/DDBJ whole genome shotgun (WGS) entry which is preliminary data.</text>
</comment>
<dbReference type="OMA" id="LQYGPPN"/>
<feature type="compositionally biased region" description="Pro residues" evidence="1">
    <location>
        <begin position="294"/>
        <end position="303"/>
    </location>
</feature>
<feature type="compositionally biased region" description="Low complexity" evidence="1">
    <location>
        <begin position="242"/>
        <end position="252"/>
    </location>
</feature>
<feature type="region of interest" description="Disordered" evidence="1">
    <location>
        <begin position="147"/>
        <end position="308"/>
    </location>
</feature>
<evidence type="ECO:0000259" key="2">
    <source>
        <dbReference type="Pfam" id="PF24707"/>
    </source>
</evidence>
<feature type="compositionally biased region" description="Pro residues" evidence="1">
    <location>
        <begin position="36"/>
        <end position="48"/>
    </location>
</feature>
<organism evidence="3 4">
    <name type="scientific">Pseudallescheria apiosperma</name>
    <name type="common">Scedosporium apiospermum</name>
    <dbReference type="NCBI Taxonomy" id="563466"/>
    <lineage>
        <taxon>Eukaryota</taxon>
        <taxon>Fungi</taxon>
        <taxon>Dikarya</taxon>
        <taxon>Ascomycota</taxon>
        <taxon>Pezizomycotina</taxon>
        <taxon>Sordariomycetes</taxon>
        <taxon>Hypocreomycetidae</taxon>
        <taxon>Microascales</taxon>
        <taxon>Microascaceae</taxon>
        <taxon>Scedosporium</taxon>
    </lineage>
</organism>
<dbReference type="EMBL" id="JOWA01000110">
    <property type="protein sequence ID" value="KEZ41485.1"/>
    <property type="molecule type" value="Genomic_DNA"/>
</dbReference>
<dbReference type="GeneID" id="27726711"/>
<feature type="region of interest" description="Disordered" evidence="1">
    <location>
        <begin position="460"/>
        <end position="509"/>
    </location>
</feature>
<dbReference type="GO" id="GO:0000812">
    <property type="term" value="C:Swr1 complex"/>
    <property type="evidence" value="ECO:0007669"/>
    <property type="project" value="InterPro"/>
</dbReference>
<dbReference type="InterPro" id="IPR037651">
    <property type="entry name" value="Swc3"/>
</dbReference>
<feature type="compositionally biased region" description="Polar residues" evidence="1">
    <location>
        <begin position="65"/>
        <end position="79"/>
    </location>
</feature>
<dbReference type="VEuPathDB" id="FungiDB:SAPIO_CDS7639"/>
<dbReference type="Pfam" id="PF24707">
    <property type="entry name" value="Swc3"/>
    <property type="match status" value="1"/>
</dbReference>
<dbReference type="OrthoDB" id="5338195at2759"/>
<accession>A0A084G2C3</accession>
<dbReference type="HOGENOM" id="CLU_013601_1_0_1"/>
<feature type="domain" description="SWR1-complex protein 3" evidence="2">
    <location>
        <begin position="58"/>
        <end position="151"/>
    </location>
</feature>
<dbReference type="InterPro" id="IPR057558">
    <property type="entry name" value="Swc3_dom"/>
</dbReference>
<evidence type="ECO:0000313" key="4">
    <source>
        <dbReference type="Proteomes" id="UP000028545"/>
    </source>
</evidence>
<keyword evidence="4" id="KW-1185">Reference proteome</keyword>
<dbReference type="PANTHER" id="PTHR28108:SF1">
    <property type="entry name" value="SWR1-COMPLEX PROTEIN 3"/>
    <property type="match status" value="1"/>
</dbReference>
<evidence type="ECO:0000313" key="3">
    <source>
        <dbReference type="EMBL" id="KEZ41485.1"/>
    </source>
</evidence>
<sequence length="701" mass="75187">MERKRKLPARAAARSDLASKKRTVTPPEKEASATPAPEPTPAEEPPQLPKSIQPGKPLPTVEAAQPQNLSSKEFQSIQESGVMAESLRRSRHKWMTEFIFEKYWTKPTKRKGVINEDPKNPPKDSMMKLGQVTISIEPHIFDATLYAVKDPKPPAPPSSTVRPVLQYGPPGGSLPPKSAKPSTTASKPSPAAKPLSATTTPRSTNNDSTAPSAQGASIVSASSKPHPAHSPSPSITAVSGGPALAPADARPAAPAPLPRTSNSPAVAPQQTASTPRYQQSPTPTGFVSGSTPKPAAPPPPPGPANNAVIATLAERATSDDNLRELMKRVAEGKASKAELAQFQRVIDQIHEEHSRKEAQPPPSADKLFVDGRTVKYFAEEVKTILQIVLASNPQQRSSNLRPPAGSDTLIVMLVQAALDDAPLKAAIQRIANGKPEYNDATTLKSTLDNLHKKLMLDKLKEQKPIPSSPIPTSSSNPISGSRASPAAGAQSQAPQQALRSKGPPPAPKPDISAIVVEFAGGNGDRYLFPKFSILEYRGTQQVVASFLLVRKSSRLEYGGDRELDYYEPITVRLFAASGRHLENLARVVAPREEVVRYMDDVMSNMTRAQYILLAWRLLRERAGEKGEGAEETNGEANGAASKEAEGQVITASLKPAVLWTAKTQGNKSSSMEKNKFSSAEDEEAEQYQKLIRSAVPGDVEA</sequence>
<dbReference type="RefSeq" id="XP_016641284.1">
    <property type="nucleotide sequence ID" value="XM_016789457.1"/>
</dbReference>
<feature type="compositionally biased region" description="Polar residues" evidence="1">
    <location>
        <begin position="260"/>
        <end position="291"/>
    </location>
</feature>
<protein>
    <recommendedName>
        <fullName evidence="2">SWR1-complex protein 3 domain-containing protein</fullName>
    </recommendedName>
</protein>
<feature type="region of interest" description="Disordered" evidence="1">
    <location>
        <begin position="1"/>
        <end position="88"/>
    </location>
</feature>
<feature type="region of interest" description="Disordered" evidence="1">
    <location>
        <begin position="625"/>
        <end position="645"/>
    </location>
</feature>
<dbReference type="AlphaFoldDB" id="A0A084G2C3"/>
<dbReference type="PANTHER" id="PTHR28108">
    <property type="entry name" value="SWR1-COMPLEX PROTEIN 3"/>
    <property type="match status" value="1"/>
</dbReference>
<dbReference type="Proteomes" id="UP000028545">
    <property type="component" value="Unassembled WGS sequence"/>
</dbReference>
<feature type="compositionally biased region" description="Low complexity" evidence="1">
    <location>
        <begin position="470"/>
        <end position="497"/>
    </location>
</feature>
<proteinExistence type="predicted"/>
<name>A0A084G2C3_PSEDA</name>
<dbReference type="KEGG" id="sapo:SAPIO_CDS7639"/>
<feature type="compositionally biased region" description="Low complexity" evidence="1">
    <location>
        <begin position="220"/>
        <end position="234"/>
    </location>
</feature>
<reference evidence="3 4" key="1">
    <citation type="journal article" date="2014" name="Genome Announc.">
        <title>Draft genome sequence of the pathogenic fungus Scedosporium apiospermum.</title>
        <authorList>
            <person name="Vandeputte P."/>
            <person name="Ghamrawi S."/>
            <person name="Rechenmann M."/>
            <person name="Iltis A."/>
            <person name="Giraud S."/>
            <person name="Fleury M."/>
            <person name="Thornton C."/>
            <person name="Delhaes L."/>
            <person name="Meyer W."/>
            <person name="Papon N."/>
            <person name="Bouchara J.P."/>
        </authorList>
    </citation>
    <scope>NUCLEOTIDE SEQUENCE [LARGE SCALE GENOMIC DNA]</scope>
    <source>
        <strain evidence="3 4">IHEM 14462</strain>
    </source>
</reference>
<gene>
    <name evidence="3" type="ORF">SAPIO_CDS7639</name>
</gene>
<dbReference type="GO" id="GO:0140849">
    <property type="term" value="F:ATP-dependent H2AZ histone chaperone activity"/>
    <property type="evidence" value="ECO:0007669"/>
    <property type="project" value="InterPro"/>
</dbReference>
<feature type="region of interest" description="Disordered" evidence="1">
    <location>
        <begin position="662"/>
        <end position="701"/>
    </location>
</feature>
<evidence type="ECO:0000256" key="1">
    <source>
        <dbReference type="SAM" id="MobiDB-lite"/>
    </source>
</evidence>
<feature type="compositionally biased region" description="Polar residues" evidence="1">
    <location>
        <begin position="196"/>
        <end position="219"/>
    </location>
</feature>